<protein>
    <submittedName>
        <fullName evidence="1">Uncharacterized protein</fullName>
    </submittedName>
</protein>
<evidence type="ECO:0000313" key="2">
    <source>
        <dbReference type="Proteomes" id="UP001144978"/>
    </source>
</evidence>
<accession>A0ACC1MR68</accession>
<dbReference type="EMBL" id="JANSHE010005746">
    <property type="protein sequence ID" value="KAJ2969507.1"/>
    <property type="molecule type" value="Genomic_DNA"/>
</dbReference>
<gene>
    <name evidence="1" type="ORF">NUW54_g12947</name>
</gene>
<evidence type="ECO:0000313" key="1">
    <source>
        <dbReference type="EMBL" id="KAJ2969507.1"/>
    </source>
</evidence>
<dbReference type="Proteomes" id="UP001144978">
    <property type="component" value="Unassembled WGS sequence"/>
</dbReference>
<name>A0ACC1MR68_9APHY</name>
<reference evidence="1" key="1">
    <citation type="submission" date="2022-08" db="EMBL/GenBank/DDBJ databases">
        <title>Genome Sequence of Pycnoporus sanguineus.</title>
        <authorList>
            <person name="Buettner E."/>
        </authorList>
    </citation>
    <scope>NUCLEOTIDE SEQUENCE</scope>
    <source>
        <strain evidence="1">CG-C14</strain>
    </source>
</reference>
<sequence length="174" mass="19414">MHRWAQEAGDATLSLRGFAELQLWTRRRAPTLRASLHCERNAQDARATVSDGRGSRVQVRLLMSESEPESSRARAGWPLMFTTTTTGSGISRLMSRADAALRCKAVIASGWPSSAHRCERGETAFSWTFPTVLARRRRQSLPCLSGKRPSSSPSRSSHRDHMPPTTIRRAWVAK</sequence>
<keyword evidence="2" id="KW-1185">Reference proteome</keyword>
<comment type="caution">
    <text evidence="1">The sequence shown here is derived from an EMBL/GenBank/DDBJ whole genome shotgun (WGS) entry which is preliminary data.</text>
</comment>
<organism evidence="1 2">
    <name type="scientific">Trametes sanguinea</name>
    <dbReference type="NCBI Taxonomy" id="158606"/>
    <lineage>
        <taxon>Eukaryota</taxon>
        <taxon>Fungi</taxon>
        <taxon>Dikarya</taxon>
        <taxon>Basidiomycota</taxon>
        <taxon>Agaricomycotina</taxon>
        <taxon>Agaricomycetes</taxon>
        <taxon>Polyporales</taxon>
        <taxon>Polyporaceae</taxon>
        <taxon>Trametes</taxon>
    </lineage>
</organism>
<proteinExistence type="predicted"/>